<dbReference type="Pfam" id="PF03382">
    <property type="entry name" value="DUF285"/>
    <property type="match status" value="1"/>
</dbReference>
<comment type="caution">
    <text evidence="5">The sequence shown here is derived from an EMBL/GenBank/DDBJ whole genome shotgun (WGS) entry which is preliminary data.</text>
</comment>
<feature type="region of interest" description="Disordered" evidence="2">
    <location>
        <begin position="434"/>
        <end position="460"/>
    </location>
</feature>
<feature type="domain" description="MucBP" evidence="3">
    <location>
        <begin position="368"/>
        <end position="431"/>
    </location>
</feature>
<dbReference type="Proteomes" id="UP000676478">
    <property type="component" value="Unassembled WGS sequence"/>
</dbReference>
<name>A0AA41ERU1_LEVBR</name>
<dbReference type="Pfam" id="PF19087">
    <property type="entry name" value="DUF5776"/>
    <property type="match status" value="1"/>
</dbReference>
<evidence type="ECO:0000313" key="6">
    <source>
        <dbReference type="Proteomes" id="UP000676478"/>
    </source>
</evidence>
<keyword evidence="1" id="KW-0677">Repeat</keyword>
<feature type="compositionally biased region" description="Low complexity" evidence="2">
    <location>
        <begin position="436"/>
        <end position="456"/>
    </location>
</feature>
<evidence type="ECO:0000313" key="5">
    <source>
        <dbReference type="EMBL" id="MBS1011717.1"/>
    </source>
</evidence>
<accession>A0AA41ERU1</accession>
<reference evidence="5" key="1">
    <citation type="submission" date="2020-12" db="EMBL/GenBank/DDBJ databases">
        <authorList>
            <person name="Mcmullen J.G."/>
        </authorList>
    </citation>
    <scope>NUCLEOTIDE SEQUENCE</scope>
    <source>
        <strain evidence="5">Dm-2019-70</strain>
    </source>
</reference>
<organism evidence="5 6">
    <name type="scientific">Levilactobacillus brevis</name>
    <name type="common">Lactobacillus brevis</name>
    <dbReference type="NCBI Taxonomy" id="1580"/>
    <lineage>
        <taxon>Bacteria</taxon>
        <taxon>Bacillati</taxon>
        <taxon>Bacillota</taxon>
        <taxon>Bacilli</taxon>
        <taxon>Lactobacillales</taxon>
        <taxon>Lactobacillaceae</taxon>
        <taxon>Levilactobacillus</taxon>
    </lineage>
</organism>
<evidence type="ECO:0000259" key="4">
    <source>
        <dbReference type="Pfam" id="PF19087"/>
    </source>
</evidence>
<dbReference type="Pfam" id="PF06458">
    <property type="entry name" value="MucBP"/>
    <property type="match status" value="1"/>
</dbReference>
<sequence>MNKKIIGLTLMAGGLLVGAQVTGYLPTPHKFGSLPVAQAATAETILSGQFSQDRDSTGYSAWNLTSDGVLHIEPGKLPLQSGKASPLNQAISEARDKNIPVKNISFDGHVVAPADSSYLLAELLPTVSGDVYAPQIKNWQNLDVSGVTNMRFFLSNSHQKSIDVSSFDTSNVTDMHGMFAGNYRFIDGVKGIDHLKTSKVTDMGEMFSLYGDNSDTGNPPVDLDLSNFDVGNVIDGVGRFGAPQEPFAQMFQSSGIKTLNLANWQPKAPIKNLFENAVTISKITLGKDIRLINADPDTDSNLSIYTQLDKYADYDGNWINIKDQYLPTDQKTLYTPAKLMALYAPDSISHPTQDETYIWNKKIPQGNPVAIHYVDQDGKTLKEDDSQGGELDTKYTIKPASIAGYEFVKATEGTLTGTLTSNPQQVTLVYRKAPVTPTTPDSSTGSSSTDSTSSPTLETLPALKKGQAITAVKKLGLYRTPNFSNRSREFYYAKQPRIKRPQFVVTGVAQSHAGHKRYLVRDVTPNSKRKGRVGYLTAKSTFIVGTYYQHAPKKVLLLTNVNAYREAALTHQVKHFKRGKILRVKGIVHYHLTTRLVLTNGTYITSNKAHVLAK</sequence>
<reference evidence="5" key="2">
    <citation type="submission" date="2022-09" db="EMBL/GenBank/DDBJ databases">
        <title>Genome-inferred correspondence between phylogeny and metabolic traits in the wild Drosophila gut microbiome.</title>
        <authorList>
            <person name="Bueno E."/>
            <person name="Blow F."/>
            <person name="Douglas A.E."/>
        </authorList>
    </citation>
    <scope>NUCLEOTIDE SEQUENCE</scope>
    <source>
        <strain evidence="5">Dm-2019-70</strain>
    </source>
</reference>
<gene>
    <name evidence="5" type="ORF">JK167_12960</name>
</gene>
<dbReference type="AlphaFoldDB" id="A0AA41ERU1"/>
<dbReference type="InterPro" id="IPR005046">
    <property type="entry name" value="DUF285"/>
</dbReference>
<dbReference type="Gene3D" id="3.10.20.320">
    <property type="entry name" value="Putative peptidoglycan bound protein (lpxtg motif)"/>
    <property type="match status" value="1"/>
</dbReference>
<dbReference type="EMBL" id="JAERKF010000023">
    <property type="protein sequence ID" value="MBS1011717.1"/>
    <property type="molecule type" value="Genomic_DNA"/>
</dbReference>
<proteinExistence type="predicted"/>
<dbReference type="NCBIfam" id="TIGR02167">
    <property type="entry name" value="Liste_lipo_26"/>
    <property type="match status" value="1"/>
</dbReference>
<evidence type="ECO:0000259" key="3">
    <source>
        <dbReference type="Pfam" id="PF06458"/>
    </source>
</evidence>
<feature type="domain" description="DUF5776" evidence="4">
    <location>
        <begin position="547"/>
        <end position="611"/>
    </location>
</feature>
<dbReference type="InterPro" id="IPR009459">
    <property type="entry name" value="MucBP_dom"/>
</dbReference>
<evidence type="ECO:0000256" key="2">
    <source>
        <dbReference type="SAM" id="MobiDB-lite"/>
    </source>
</evidence>
<dbReference type="InterPro" id="IPR044081">
    <property type="entry name" value="DUF5776"/>
</dbReference>
<dbReference type="RefSeq" id="WP_211756869.1">
    <property type="nucleotide sequence ID" value="NZ_JAERKF010000023.1"/>
</dbReference>
<evidence type="ECO:0000256" key="1">
    <source>
        <dbReference type="ARBA" id="ARBA00022737"/>
    </source>
</evidence>
<dbReference type="InterPro" id="IPR011889">
    <property type="entry name" value="Liste_lipo_26"/>
</dbReference>
<protein>
    <submittedName>
        <fullName evidence="5">MucBP domain-containing protein</fullName>
    </submittedName>
</protein>